<comment type="caution">
    <text evidence="1">The sequence shown here is derived from an EMBL/GenBank/DDBJ whole genome shotgun (WGS) entry which is preliminary data.</text>
</comment>
<dbReference type="EMBL" id="NHYE01000624">
    <property type="protein sequence ID" value="PPR04441.1"/>
    <property type="molecule type" value="Genomic_DNA"/>
</dbReference>
<organism evidence="1 2">
    <name type="scientific">Gymnopilus dilepis</name>
    <dbReference type="NCBI Taxonomy" id="231916"/>
    <lineage>
        <taxon>Eukaryota</taxon>
        <taxon>Fungi</taxon>
        <taxon>Dikarya</taxon>
        <taxon>Basidiomycota</taxon>
        <taxon>Agaricomycotina</taxon>
        <taxon>Agaricomycetes</taxon>
        <taxon>Agaricomycetidae</taxon>
        <taxon>Agaricales</taxon>
        <taxon>Agaricineae</taxon>
        <taxon>Hymenogastraceae</taxon>
        <taxon>Gymnopilus</taxon>
    </lineage>
</organism>
<protein>
    <recommendedName>
        <fullName evidence="3">BTB domain-containing protein</fullName>
    </recommendedName>
</protein>
<dbReference type="SUPFAM" id="SSF54695">
    <property type="entry name" value="POZ domain"/>
    <property type="match status" value="1"/>
</dbReference>
<proteinExistence type="predicted"/>
<dbReference type="InterPro" id="IPR011333">
    <property type="entry name" value="SKP1/BTB/POZ_sf"/>
</dbReference>
<name>A0A409YMZ3_9AGAR</name>
<accession>A0A409YMZ3</accession>
<dbReference type="InParanoid" id="A0A409YMZ3"/>
<gene>
    <name evidence="1" type="ORF">CVT26_002270</name>
</gene>
<evidence type="ECO:0000313" key="1">
    <source>
        <dbReference type="EMBL" id="PPR04441.1"/>
    </source>
</evidence>
<reference evidence="1 2" key="1">
    <citation type="journal article" date="2018" name="Evol. Lett.">
        <title>Horizontal gene cluster transfer increased hallucinogenic mushroom diversity.</title>
        <authorList>
            <person name="Reynolds H.T."/>
            <person name="Vijayakumar V."/>
            <person name="Gluck-Thaler E."/>
            <person name="Korotkin H.B."/>
            <person name="Matheny P.B."/>
            <person name="Slot J.C."/>
        </authorList>
    </citation>
    <scope>NUCLEOTIDE SEQUENCE [LARGE SCALE GENOMIC DNA]</scope>
    <source>
        <strain evidence="1 2">SRW20</strain>
    </source>
</reference>
<sequence>MPHTPVDAPDADITIQSSDGVKFHLHRKNLESHTGSFPGADVPTHGETTHLPERAKVLEVLFQFVYPRRHPISLRELEFATLMEVAEAAEKYEVWYAVKPYEDCLISHLPERAPDIMAHAIKHDIPDLIGKASQYIALQPSAELLKKLPTHLAVPMVEYQTTLRDSIFGAATRYIEALPYEGFYGSYCNKLTKGTCSADICGSCRVTLLAWIARLEKSGSIVVLRAALKTPVFDEKHQQGRELCSNCRENNCQNLPAIVKIVEDAIEGARPLSDFLQTK</sequence>
<dbReference type="Gene3D" id="3.30.710.10">
    <property type="entry name" value="Potassium Channel Kv1.1, Chain A"/>
    <property type="match status" value="1"/>
</dbReference>
<dbReference type="STRING" id="231916.A0A409YMZ3"/>
<evidence type="ECO:0008006" key="3">
    <source>
        <dbReference type="Google" id="ProtNLM"/>
    </source>
</evidence>
<evidence type="ECO:0000313" key="2">
    <source>
        <dbReference type="Proteomes" id="UP000284706"/>
    </source>
</evidence>
<dbReference type="OrthoDB" id="3184970at2759"/>
<dbReference type="AlphaFoldDB" id="A0A409YMZ3"/>
<dbReference type="Proteomes" id="UP000284706">
    <property type="component" value="Unassembled WGS sequence"/>
</dbReference>
<keyword evidence="2" id="KW-1185">Reference proteome</keyword>